<dbReference type="KEGG" id="nre:BES08_23470"/>
<feature type="transmembrane region" description="Helical" evidence="1">
    <location>
        <begin position="48"/>
        <end position="68"/>
    </location>
</feature>
<evidence type="ECO:0000256" key="1">
    <source>
        <dbReference type="SAM" id="Phobius"/>
    </source>
</evidence>
<dbReference type="InterPro" id="IPR021741">
    <property type="entry name" value="DUF3311"/>
</dbReference>
<dbReference type="Proteomes" id="UP000094626">
    <property type="component" value="Plasmid pSA1"/>
</dbReference>
<dbReference type="AlphaFoldDB" id="A0A031JNP7"/>
<dbReference type="RefSeq" id="WP_051587121.1">
    <property type="nucleotide sequence ID" value="NZ_CP017076.1"/>
</dbReference>
<dbReference type="Pfam" id="PF11755">
    <property type="entry name" value="DUF3311"/>
    <property type="match status" value="1"/>
</dbReference>
<dbReference type="PATRIC" id="fig|158500.4.peg.4678"/>
<reference evidence="5" key="3">
    <citation type="journal article" date="2017" name="J. Biotechnol.">
        <title>Complete genome sequence of Novosphingobium resinovorum SA1, a versatile xenobiotic-degrading bacterium capable of utilizing sulfanilic acid.</title>
        <authorList>
            <person name="Hegedus B."/>
            <person name="Kos P.B."/>
            <person name="Balint B."/>
            <person name="Maroti G."/>
            <person name="Gan H.M."/>
            <person name="Perei K."/>
            <person name="Rakhely G."/>
        </authorList>
    </citation>
    <scope>NUCLEOTIDE SEQUENCE [LARGE SCALE GENOMIC DNA]</scope>
    <source>
        <strain evidence="5">SA1</strain>
    </source>
</reference>
<dbReference type="eggNOG" id="ENOG5031ZIN">
    <property type="taxonomic scope" value="Bacteria"/>
</dbReference>
<gene>
    <name evidence="2" type="ORF">BES08_23470</name>
    <name evidence="3" type="ORF">BV97_04601</name>
</gene>
<keyword evidence="5" id="KW-1185">Reference proteome</keyword>
<keyword evidence="1" id="KW-0472">Membrane</keyword>
<sequence length="77" mass="8390">MTDPTDNPEDTGLSRADLLLLLPFVWQLGFAPWANGVEWAPLGLPFGMVWQMAGILFATAVLGLRFMLDARNKEGGA</sequence>
<evidence type="ECO:0008006" key="6">
    <source>
        <dbReference type="Google" id="ProtNLM"/>
    </source>
</evidence>
<evidence type="ECO:0000313" key="4">
    <source>
        <dbReference type="Proteomes" id="UP000024329"/>
    </source>
</evidence>
<keyword evidence="1" id="KW-0812">Transmembrane</keyword>
<feature type="transmembrane region" description="Helical" evidence="1">
    <location>
        <begin position="18"/>
        <end position="36"/>
    </location>
</feature>
<accession>A0A031JNP7</accession>
<reference evidence="2" key="2">
    <citation type="submission" date="2016-08" db="EMBL/GenBank/DDBJ databases">
        <authorList>
            <person name="Seilhamer J.J."/>
        </authorList>
    </citation>
    <scope>NUCLEOTIDE SEQUENCE [LARGE SCALE GENOMIC DNA]</scope>
    <source>
        <strain evidence="2">SA1</strain>
        <plasmid evidence="2">pSA1</plasmid>
    </source>
</reference>
<evidence type="ECO:0000313" key="3">
    <source>
        <dbReference type="EMBL" id="EZP75614.1"/>
    </source>
</evidence>
<geneLocation type="plasmid" evidence="2 5">
    <name>pSA1</name>
</geneLocation>
<dbReference type="EMBL" id="CP017076">
    <property type="protein sequence ID" value="AOR79735.1"/>
    <property type="molecule type" value="Genomic_DNA"/>
</dbReference>
<proteinExistence type="predicted"/>
<protein>
    <recommendedName>
        <fullName evidence="6">DUF3311 domain-containing protein</fullName>
    </recommendedName>
</protein>
<dbReference type="OrthoDB" id="3628949at2"/>
<reference evidence="3 4" key="1">
    <citation type="submission" date="2014-03" db="EMBL/GenBank/DDBJ databases">
        <title>Whole genome sequence of Novosphingobium resinovorum KF1.</title>
        <authorList>
            <person name="Gan H.M."/>
            <person name="Gan H.Y."/>
            <person name="Chew T.H."/>
            <person name="Savka M.A."/>
        </authorList>
    </citation>
    <scope>NUCLEOTIDE SEQUENCE [LARGE SCALE GENOMIC DNA]</scope>
    <source>
        <strain evidence="3 4">KF1</strain>
    </source>
</reference>
<name>A0A031JNP7_9SPHN</name>
<organism evidence="3 4">
    <name type="scientific">Novosphingobium resinovorum</name>
    <dbReference type="NCBI Taxonomy" id="158500"/>
    <lineage>
        <taxon>Bacteria</taxon>
        <taxon>Pseudomonadati</taxon>
        <taxon>Pseudomonadota</taxon>
        <taxon>Alphaproteobacteria</taxon>
        <taxon>Sphingomonadales</taxon>
        <taxon>Sphingomonadaceae</taxon>
        <taxon>Novosphingobium</taxon>
    </lineage>
</organism>
<evidence type="ECO:0000313" key="2">
    <source>
        <dbReference type="EMBL" id="AOR79735.1"/>
    </source>
</evidence>
<dbReference type="Proteomes" id="UP000024329">
    <property type="component" value="Unassembled WGS sequence"/>
</dbReference>
<keyword evidence="2" id="KW-0614">Plasmid</keyword>
<dbReference type="EMBL" id="JFYZ01000037">
    <property type="protein sequence ID" value="EZP75614.1"/>
    <property type="molecule type" value="Genomic_DNA"/>
</dbReference>
<evidence type="ECO:0000313" key="5">
    <source>
        <dbReference type="Proteomes" id="UP000094626"/>
    </source>
</evidence>
<keyword evidence="1" id="KW-1133">Transmembrane helix</keyword>